<dbReference type="GeneID" id="106068962"/>
<evidence type="ECO:0000313" key="3">
    <source>
        <dbReference type="EnsemblMetazoa" id="BGLB008314-PB"/>
    </source>
</evidence>
<dbReference type="OMA" id="KFVCVVT"/>
<dbReference type="OrthoDB" id="10260741at2759"/>
<dbReference type="InterPro" id="IPR038586">
    <property type="entry name" value="Tctex-1-like_sf"/>
</dbReference>
<dbReference type="Proteomes" id="UP000076420">
    <property type="component" value="Unassembled WGS sequence"/>
</dbReference>
<dbReference type="Gene3D" id="3.30.1140.40">
    <property type="entry name" value="Tctex-1"/>
    <property type="match status" value="1"/>
</dbReference>
<dbReference type="PANTHER" id="PTHR21255">
    <property type="entry name" value="T-COMPLEX-ASSOCIATED-TESTIS-EXPRESSED 1/ DYNEIN LIGHT CHAIN"/>
    <property type="match status" value="1"/>
</dbReference>
<gene>
    <name evidence="3" type="primary">106068962</name>
    <name evidence="6" type="synonym">LOC106068962</name>
</gene>
<evidence type="ECO:0000313" key="5">
    <source>
        <dbReference type="Proteomes" id="UP001165740"/>
    </source>
</evidence>
<sequence length="197" mass="21873">MTDVSDPPGEGLARRRQSILPKDAEGMTLGPNIRRMSRFEMPRSSVQYGMSGRRMSYVSRSSISGASLGLKDFKVPVQYQNTYRLGPSGNEKFQPSKAQQVMKEVLQSYLSSEKYNTEICGNIVGQISDVIKGRVKSLGFSPRYKFVCVVTIGQHRNQGVAVASRCVWNPETDNFATASFKSGDLFAVANIFATYFE</sequence>
<dbReference type="GO" id="GO:0005737">
    <property type="term" value="C:cytoplasm"/>
    <property type="evidence" value="ECO:0007669"/>
    <property type="project" value="TreeGrafter"/>
</dbReference>
<dbReference type="VEuPathDB" id="VectorBase:BGLAX_048977"/>
<evidence type="ECO:0000313" key="4">
    <source>
        <dbReference type="Proteomes" id="UP000076420"/>
    </source>
</evidence>
<dbReference type="Proteomes" id="UP001165740">
    <property type="component" value="Chromosome 5"/>
</dbReference>
<keyword evidence="5" id="KW-1185">Reference proteome</keyword>
<evidence type="ECO:0000256" key="2">
    <source>
        <dbReference type="SAM" id="MobiDB-lite"/>
    </source>
</evidence>
<dbReference type="KEGG" id="bgt:106068962"/>
<organism evidence="3 4">
    <name type="scientific">Biomphalaria glabrata</name>
    <name type="common">Bloodfluke planorb</name>
    <name type="synonym">Freshwater snail</name>
    <dbReference type="NCBI Taxonomy" id="6526"/>
    <lineage>
        <taxon>Eukaryota</taxon>
        <taxon>Metazoa</taxon>
        <taxon>Spiralia</taxon>
        <taxon>Lophotrochozoa</taxon>
        <taxon>Mollusca</taxon>
        <taxon>Gastropoda</taxon>
        <taxon>Heterobranchia</taxon>
        <taxon>Euthyneura</taxon>
        <taxon>Panpulmonata</taxon>
        <taxon>Hygrophila</taxon>
        <taxon>Lymnaeoidea</taxon>
        <taxon>Planorbidae</taxon>
        <taxon>Biomphalaria</taxon>
    </lineage>
</organism>
<dbReference type="VEuPathDB" id="VectorBase:BGLB008314"/>
<dbReference type="RefSeq" id="XP_013083944.1">
    <property type="nucleotide sequence ID" value="XM_013228490.2"/>
</dbReference>
<dbReference type="EnsemblMetazoa" id="BGLB008314-RB">
    <property type="protein sequence ID" value="BGLB008314-PB"/>
    <property type="gene ID" value="BGLB008314"/>
</dbReference>
<comment type="similarity">
    <text evidence="1">Belongs to the dynein light chain Tctex-type family.</text>
</comment>
<accession>A0A2C9JUM9</accession>
<dbReference type="GO" id="GO:0045505">
    <property type="term" value="F:dynein intermediate chain binding"/>
    <property type="evidence" value="ECO:0007669"/>
    <property type="project" value="TreeGrafter"/>
</dbReference>
<dbReference type="CDD" id="cd21451">
    <property type="entry name" value="DLC-like_TCTEX1D"/>
    <property type="match status" value="1"/>
</dbReference>
<reference evidence="6" key="2">
    <citation type="submission" date="2025-04" db="UniProtKB">
        <authorList>
            <consortium name="RefSeq"/>
        </authorList>
    </citation>
    <scope>IDENTIFICATION</scope>
</reference>
<dbReference type="GO" id="GO:0005868">
    <property type="term" value="C:cytoplasmic dynein complex"/>
    <property type="evidence" value="ECO:0007669"/>
    <property type="project" value="TreeGrafter"/>
</dbReference>
<dbReference type="STRING" id="6526.A0A2C9JUM9"/>
<name>A0A2C9JUM9_BIOGL</name>
<feature type="region of interest" description="Disordered" evidence="2">
    <location>
        <begin position="1"/>
        <end position="32"/>
    </location>
</feature>
<protein>
    <submittedName>
        <fullName evidence="6">Dynein light chain Tctex-type 5-B-like</fullName>
    </submittedName>
</protein>
<dbReference type="Pfam" id="PF03645">
    <property type="entry name" value="Tctex-1"/>
    <property type="match status" value="1"/>
</dbReference>
<evidence type="ECO:0000256" key="1">
    <source>
        <dbReference type="ARBA" id="ARBA00005361"/>
    </source>
</evidence>
<reference evidence="3" key="1">
    <citation type="submission" date="2020-05" db="UniProtKB">
        <authorList>
            <consortium name="EnsemblMetazoa"/>
        </authorList>
    </citation>
    <scope>IDENTIFICATION</scope>
    <source>
        <strain evidence="3">BB02</strain>
    </source>
</reference>
<evidence type="ECO:0000313" key="6">
    <source>
        <dbReference type="RefSeq" id="XP_013083944.1"/>
    </source>
</evidence>
<dbReference type="PANTHER" id="PTHR21255:SF65">
    <property type="entry name" value="TCTEX1 DOMAIN-CONTAINING PROTEIN 2"/>
    <property type="match status" value="1"/>
</dbReference>
<dbReference type="GO" id="GO:0007018">
    <property type="term" value="P:microtubule-based movement"/>
    <property type="evidence" value="ECO:0007669"/>
    <property type="project" value="TreeGrafter"/>
</dbReference>
<dbReference type="AlphaFoldDB" id="A0A2C9JUM9"/>
<dbReference type="InterPro" id="IPR005334">
    <property type="entry name" value="Tctex-1-like"/>
</dbReference>
<proteinExistence type="inferred from homology"/>